<reference evidence="12 13" key="1">
    <citation type="submission" date="2024-01" db="EMBL/GenBank/DDBJ databases">
        <authorList>
            <person name="Zhang W."/>
            <person name="Zhu X."/>
        </authorList>
    </citation>
    <scope>NUCLEOTIDE SEQUENCE [LARGE SCALE GENOMIC DNA]</scope>
</reference>
<dbReference type="InterPro" id="IPR012334">
    <property type="entry name" value="Pectin_lyas_fold"/>
</dbReference>
<keyword evidence="9" id="KW-1238">Degradation of host capsule during virus entry</keyword>
<protein>
    <submittedName>
        <fullName evidence="12">Tail fiber protein</fullName>
    </submittedName>
</protein>
<evidence type="ECO:0000256" key="9">
    <source>
        <dbReference type="ARBA" id="ARBA00035731"/>
    </source>
</evidence>
<keyword evidence="7" id="KW-1233">Viral attachment to host adhesion receptor</keyword>
<evidence type="ECO:0000256" key="2">
    <source>
        <dbReference type="ARBA" id="ARBA00022581"/>
    </source>
</evidence>
<evidence type="ECO:0000256" key="6">
    <source>
        <dbReference type="ARBA" id="ARBA00022844"/>
    </source>
</evidence>
<keyword evidence="8" id="KW-1160">Virus entry into host cell</keyword>
<dbReference type="Proteomes" id="UP001338816">
    <property type="component" value="Segment"/>
</dbReference>
<feature type="compositionally biased region" description="Low complexity" evidence="10">
    <location>
        <begin position="125"/>
        <end position="144"/>
    </location>
</feature>
<dbReference type="Pfam" id="PF03906">
    <property type="entry name" value="Phage_T7_tail"/>
    <property type="match status" value="1"/>
</dbReference>
<evidence type="ECO:0000256" key="7">
    <source>
        <dbReference type="ARBA" id="ARBA00023165"/>
    </source>
</evidence>
<keyword evidence="4" id="KW-1227">Viral tail protein</keyword>
<evidence type="ECO:0000256" key="1">
    <source>
        <dbReference type="ARBA" id="ARBA00004328"/>
    </source>
</evidence>
<organism evidence="12 13">
    <name type="scientific">Escherichia phage P151</name>
    <dbReference type="NCBI Taxonomy" id="3114921"/>
    <lineage>
        <taxon>Viruses</taxon>
        <taxon>Duplodnaviria</taxon>
        <taxon>Heunggongvirae</taxon>
        <taxon>Uroviricota</taxon>
        <taxon>Caudoviricetes</taxon>
        <taxon>Autographivirales</taxon>
        <taxon>Autotranscriptaviridae</taxon>
        <taxon>Studiervirinae</taxon>
        <taxon>Berlinvirus</taxon>
        <taxon>Berlinvirus P151</taxon>
    </lineage>
</organism>
<sequence length="713" mass="76785">MATPYKTIATYLLDSVTTEFDIPYQYLARRFVVVSLLSDSGEPRVLNMGSEYRFVSKTRVALLRPWGANDGYSRIEIRRVTSATDRIVDFADGSILRAYDLNIAQLQSLHVSEEGREQTADLSKASMEQSQQFAAESQQSATESKGARDETLAAIASAGDKAMTIALIDDDPTRGDALVRVRQIIDGPKAQTVHSKFARMIDVLDFDGVLGDGVNDDANGIERADRWCATNGYTLKFPRGLYRITRGIESYADWVGEGSATVGTYPLYDDKQFLVAGQRQKIPGSNILFDGISTAKFTTARTDKFASFSYVIRKNGRSAYRSGAGIQKMGIILNFDFKDSTGAITYPNNDNSSTADVGLLLVNVESKNIREVNVGGYYSLSGIVHFGVDPDNTHLTEVRTMGDIGLSVIGDSTGTNSGLNLIGCFIGANDHHSRSVITGNERWGDTALYIDIPSAAASGSRNGISMIGGTITTKTNIPMKLARCGAINFTNVVFENATQAGSSQAGGTKRFTGTADTGDIGFVNCRLNAEQIKNTGALLDTAPNATITVIGGNKDYGFEIWHGKSGIRMNTGSEQNFQMTNDPSTITSGLRFRRTSSGTLEVTVDNERVLNMNKNGIGFVKTRKVVRPVVDGAVTVDTNIVSLSGGTLDLSTITGTDGLNRVTLMANTSADIITVKTAGGNIRIGTDFVLSGFKTLNLVYNGAFWLQEGGRPD</sequence>
<evidence type="ECO:0000256" key="10">
    <source>
        <dbReference type="SAM" id="MobiDB-lite"/>
    </source>
</evidence>
<evidence type="ECO:0000256" key="5">
    <source>
        <dbReference type="ARBA" id="ARBA00022804"/>
    </source>
</evidence>
<dbReference type="Gene3D" id="2.160.20.10">
    <property type="entry name" value="Single-stranded right-handed beta-helix, Pectin lyase-like"/>
    <property type="match status" value="1"/>
</dbReference>
<evidence type="ECO:0000256" key="4">
    <source>
        <dbReference type="ARBA" id="ARBA00022732"/>
    </source>
</evidence>
<evidence type="ECO:0000259" key="11">
    <source>
        <dbReference type="Pfam" id="PF03906"/>
    </source>
</evidence>
<comment type="subcellular location">
    <subcellularLocation>
        <location evidence="1">Virion</location>
    </subcellularLocation>
</comment>
<evidence type="ECO:0000256" key="3">
    <source>
        <dbReference type="ARBA" id="ARBA00022717"/>
    </source>
</evidence>
<keyword evidence="6" id="KW-0946">Virion</keyword>
<accession>A0ABZ2BL59</accession>
<proteinExistence type="predicted"/>
<feature type="domain" description="Bacteriophage T7 tail fibre protein-like N-terminal" evidence="11">
    <location>
        <begin position="1"/>
        <end position="121"/>
    </location>
</feature>
<evidence type="ECO:0000256" key="8">
    <source>
        <dbReference type="ARBA" id="ARBA00023296"/>
    </source>
</evidence>
<evidence type="ECO:0000313" key="13">
    <source>
        <dbReference type="Proteomes" id="UP001338816"/>
    </source>
</evidence>
<keyword evidence="3" id="KW-1235">Degradation of host cell envelope components during virus entry</keyword>
<keyword evidence="5" id="KW-1161">Viral attachment to host cell</keyword>
<dbReference type="InterPro" id="IPR005604">
    <property type="entry name" value="Phage_T7_tail_fibre-like_N"/>
</dbReference>
<name>A0ABZ2BL59_9CAUD</name>
<feature type="region of interest" description="Disordered" evidence="10">
    <location>
        <begin position="115"/>
        <end position="148"/>
    </location>
</feature>
<evidence type="ECO:0000313" key="12">
    <source>
        <dbReference type="EMBL" id="WVW36877.1"/>
    </source>
</evidence>
<keyword evidence="13" id="KW-1185">Reference proteome</keyword>
<keyword evidence="2" id="KW-0945">Host-virus interaction</keyword>
<dbReference type="EMBL" id="PP083182">
    <property type="protein sequence ID" value="WVW36877.1"/>
    <property type="molecule type" value="Genomic_DNA"/>
</dbReference>